<protein>
    <recommendedName>
        <fullName evidence="4">Lipoprotein</fullName>
    </recommendedName>
</protein>
<sequence>MKSTFKSLFAKVCTLLLTFSILLQSCAETPDKFFGVAILNSNMISDFGTPRLTKELNDNTIEYADIPSSKKNGNEATDIIKNKILYLEKVLKDLNALSANSDDREEIKKQAIALYEFVLPVYKNEYTAYAQLCDTKAPQEQKDQIANSIEQKYNAEFEKRLNSLVALGKEFATENNLNVKWD</sequence>
<reference evidence="3" key="1">
    <citation type="journal article" date="2019" name="Int. J. Syst. Evol. Microbiol.">
        <title>The Global Catalogue of Microorganisms (GCM) 10K type strain sequencing project: providing services to taxonomists for standard genome sequencing and annotation.</title>
        <authorList>
            <consortium name="The Broad Institute Genomics Platform"/>
            <consortium name="The Broad Institute Genome Sequencing Center for Infectious Disease"/>
            <person name="Wu L."/>
            <person name="Ma J."/>
        </authorList>
    </citation>
    <scope>NUCLEOTIDE SEQUENCE [LARGE SCALE GENOMIC DNA]</scope>
    <source>
        <strain evidence="3">KCTC 22209</strain>
    </source>
</reference>
<evidence type="ECO:0008006" key="4">
    <source>
        <dbReference type="Google" id="ProtNLM"/>
    </source>
</evidence>
<evidence type="ECO:0000313" key="2">
    <source>
        <dbReference type="EMBL" id="MFD2904526.1"/>
    </source>
</evidence>
<dbReference type="RefSeq" id="WP_380920572.1">
    <property type="nucleotide sequence ID" value="NZ_JBHUPE010000004.1"/>
</dbReference>
<accession>A0ABW5YW94</accession>
<proteinExistence type="predicted"/>
<keyword evidence="1" id="KW-0732">Signal</keyword>
<evidence type="ECO:0000256" key="1">
    <source>
        <dbReference type="SAM" id="SignalP"/>
    </source>
</evidence>
<dbReference type="Proteomes" id="UP001597509">
    <property type="component" value="Unassembled WGS sequence"/>
</dbReference>
<keyword evidence="3" id="KW-1185">Reference proteome</keyword>
<comment type="caution">
    <text evidence="2">The sequence shown here is derived from an EMBL/GenBank/DDBJ whole genome shotgun (WGS) entry which is preliminary data.</text>
</comment>
<name>A0ABW5YW94_9SPHI</name>
<dbReference type="PROSITE" id="PS51257">
    <property type="entry name" value="PROKAR_LIPOPROTEIN"/>
    <property type="match status" value="1"/>
</dbReference>
<feature type="signal peptide" evidence="1">
    <location>
        <begin position="1"/>
        <end position="27"/>
    </location>
</feature>
<gene>
    <name evidence="2" type="ORF">ACFS6I_11355</name>
</gene>
<organism evidence="2 3">
    <name type="scientific">Sphingobacterium anhuiense</name>
    <dbReference type="NCBI Taxonomy" id="493780"/>
    <lineage>
        <taxon>Bacteria</taxon>
        <taxon>Pseudomonadati</taxon>
        <taxon>Bacteroidota</taxon>
        <taxon>Sphingobacteriia</taxon>
        <taxon>Sphingobacteriales</taxon>
        <taxon>Sphingobacteriaceae</taxon>
        <taxon>Sphingobacterium</taxon>
    </lineage>
</organism>
<evidence type="ECO:0000313" key="3">
    <source>
        <dbReference type="Proteomes" id="UP001597509"/>
    </source>
</evidence>
<dbReference type="EMBL" id="JBHUPE010000004">
    <property type="protein sequence ID" value="MFD2904526.1"/>
    <property type="molecule type" value="Genomic_DNA"/>
</dbReference>
<feature type="chain" id="PRO_5045458910" description="Lipoprotein" evidence="1">
    <location>
        <begin position="28"/>
        <end position="182"/>
    </location>
</feature>